<evidence type="ECO:0000259" key="1">
    <source>
        <dbReference type="PROSITE" id="PS50995"/>
    </source>
</evidence>
<feature type="domain" description="HTH marR-type" evidence="1">
    <location>
        <begin position="7"/>
        <end position="141"/>
    </location>
</feature>
<organism evidence="2 3">
    <name type="scientific">Clostridium saccharoperbutylacetonicum N1-4(HMT)</name>
    <dbReference type="NCBI Taxonomy" id="931276"/>
    <lineage>
        <taxon>Bacteria</taxon>
        <taxon>Bacillati</taxon>
        <taxon>Bacillota</taxon>
        <taxon>Clostridia</taxon>
        <taxon>Eubacteriales</taxon>
        <taxon>Clostridiaceae</taxon>
        <taxon>Clostridium</taxon>
    </lineage>
</organism>
<dbReference type="AlphaFoldDB" id="M1M090"/>
<dbReference type="PATRIC" id="fig|931276.5.peg.5316"/>
<dbReference type="Pfam" id="PF13412">
    <property type="entry name" value="HTH_24"/>
    <property type="match status" value="1"/>
</dbReference>
<dbReference type="GO" id="GO:0003700">
    <property type="term" value="F:DNA-binding transcription factor activity"/>
    <property type="evidence" value="ECO:0007669"/>
    <property type="project" value="InterPro"/>
</dbReference>
<dbReference type="Proteomes" id="UP000011728">
    <property type="component" value="Chromosome"/>
</dbReference>
<evidence type="ECO:0000313" key="3">
    <source>
        <dbReference type="Proteomes" id="UP000011728"/>
    </source>
</evidence>
<dbReference type="SUPFAM" id="SSF46785">
    <property type="entry name" value="Winged helix' DNA-binding domain"/>
    <property type="match status" value="1"/>
</dbReference>
<dbReference type="PANTHER" id="PTHR33164:SF43">
    <property type="entry name" value="HTH-TYPE TRANSCRIPTIONAL REPRESSOR YETL"/>
    <property type="match status" value="1"/>
</dbReference>
<reference evidence="2 3" key="1">
    <citation type="submission" date="2013-02" db="EMBL/GenBank/DDBJ databases">
        <title>Genome sequence of Clostridium saccharoperbutylacetonicum N1-4(HMT).</title>
        <authorList>
            <person name="Poehlein A."/>
            <person name="Daniel R."/>
        </authorList>
    </citation>
    <scope>NUCLEOTIDE SEQUENCE [LARGE SCALE GENOMIC DNA]</scope>
    <source>
        <strain evidence="3">N1-4(HMT)</strain>
    </source>
</reference>
<dbReference type="SMART" id="SM00347">
    <property type="entry name" value="HTH_MARR"/>
    <property type="match status" value="1"/>
</dbReference>
<dbReference type="InterPro" id="IPR000835">
    <property type="entry name" value="HTH_MarR-typ"/>
</dbReference>
<dbReference type="InterPro" id="IPR036388">
    <property type="entry name" value="WH-like_DNA-bd_sf"/>
</dbReference>
<protein>
    <submittedName>
        <fullName evidence="2">Putative transcriptional regulator, MarR family</fullName>
    </submittedName>
</protein>
<dbReference type="Gene3D" id="1.10.10.10">
    <property type="entry name" value="Winged helix-like DNA-binding domain superfamily/Winged helix DNA-binding domain"/>
    <property type="match status" value="1"/>
</dbReference>
<evidence type="ECO:0000313" key="2">
    <source>
        <dbReference type="EMBL" id="AGF59005.1"/>
    </source>
</evidence>
<name>M1M090_9CLOT</name>
<sequence>MDNYLKDLNLIDLVSEKHKKLRKEVMKLWDKQHGEYISDSESHMLGTINIKETTVAEIARKMNISRQAAHKCSKKLIEGGYITMKSVEGNNRDKLVILTLKGEAYCKEMLILKQEIEEEIVKNIGNDNMQFLKEMLRKDWI</sequence>
<gene>
    <name evidence="2" type="ORF">Cspa_c52600</name>
</gene>
<accession>M1M090</accession>
<dbReference type="InterPro" id="IPR036390">
    <property type="entry name" value="WH_DNA-bd_sf"/>
</dbReference>
<dbReference type="PROSITE" id="PS50995">
    <property type="entry name" value="HTH_MARR_2"/>
    <property type="match status" value="1"/>
</dbReference>
<dbReference type="InterPro" id="IPR039422">
    <property type="entry name" value="MarR/SlyA-like"/>
</dbReference>
<dbReference type="KEGG" id="csr:Cspa_c52600"/>
<dbReference type="PANTHER" id="PTHR33164">
    <property type="entry name" value="TRANSCRIPTIONAL REGULATOR, MARR FAMILY"/>
    <property type="match status" value="1"/>
</dbReference>
<dbReference type="HOGENOM" id="CLU_083287_7_2_9"/>
<dbReference type="eggNOG" id="COG1846">
    <property type="taxonomic scope" value="Bacteria"/>
</dbReference>
<keyword evidence="3" id="KW-1185">Reference proteome</keyword>
<dbReference type="EMBL" id="CP004121">
    <property type="protein sequence ID" value="AGF59005.1"/>
    <property type="molecule type" value="Genomic_DNA"/>
</dbReference>
<dbReference type="GO" id="GO:0006950">
    <property type="term" value="P:response to stress"/>
    <property type="evidence" value="ECO:0007669"/>
    <property type="project" value="TreeGrafter"/>
</dbReference>
<dbReference type="RefSeq" id="WP_015395313.1">
    <property type="nucleotide sequence ID" value="NC_020291.1"/>
</dbReference>
<proteinExistence type="predicted"/>